<name>A0A026VTJ1_OOCBI</name>
<sequence>MLTKKDERWYADWIVAADVYTDLPGSPRESKDEVLQRLDELLRQQGDELENTGMHAAHSRRHFTARKKGACRTRYKKASCTRRTIRTSLHVGVSEGLLAAVTGGWARDGRPAGGGERANPYQALPRGLSTTVSLVENIRRLPRGARVVVVVTETLSYFQRNVRVTSVHSRSSMSLDIPNIPRHPSEIGARTRCTRELAAAAPNRV</sequence>
<proteinExistence type="predicted"/>
<dbReference type="EMBL" id="KK108171">
    <property type="protein sequence ID" value="EZA46826.1"/>
    <property type="molecule type" value="Genomic_DNA"/>
</dbReference>
<organism evidence="1 2">
    <name type="scientific">Ooceraea biroi</name>
    <name type="common">Clonal raider ant</name>
    <name type="synonym">Cerapachys biroi</name>
    <dbReference type="NCBI Taxonomy" id="2015173"/>
    <lineage>
        <taxon>Eukaryota</taxon>
        <taxon>Metazoa</taxon>
        <taxon>Ecdysozoa</taxon>
        <taxon>Arthropoda</taxon>
        <taxon>Hexapoda</taxon>
        <taxon>Insecta</taxon>
        <taxon>Pterygota</taxon>
        <taxon>Neoptera</taxon>
        <taxon>Endopterygota</taxon>
        <taxon>Hymenoptera</taxon>
        <taxon>Apocrita</taxon>
        <taxon>Aculeata</taxon>
        <taxon>Formicoidea</taxon>
        <taxon>Formicidae</taxon>
        <taxon>Dorylinae</taxon>
        <taxon>Ooceraea</taxon>
    </lineage>
</organism>
<accession>A0A026VTJ1</accession>
<dbReference type="Proteomes" id="UP000053097">
    <property type="component" value="Unassembled WGS sequence"/>
</dbReference>
<evidence type="ECO:0000313" key="1">
    <source>
        <dbReference type="EMBL" id="EZA46826.1"/>
    </source>
</evidence>
<reference evidence="1 2" key="1">
    <citation type="journal article" date="2014" name="Curr. Biol.">
        <title>The genome of the clonal raider ant Cerapachys biroi.</title>
        <authorList>
            <person name="Oxley P.R."/>
            <person name="Ji L."/>
            <person name="Fetter-Pruneda I."/>
            <person name="McKenzie S.K."/>
            <person name="Li C."/>
            <person name="Hu H."/>
            <person name="Zhang G."/>
            <person name="Kronauer D.J."/>
        </authorList>
    </citation>
    <scope>NUCLEOTIDE SEQUENCE [LARGE SCALE GENOMIC DNA]</scope>
</reference>
<dbReference type="AlphaFoldDB" id="A0A026VTJ1"/>
<protein>
    <submittedName>
        <fullName evidence="1">Uncharacterized protein</fullName>
    </submittedName>
</protein>
<keyword evidence="2" id="KW-1185">Reference proteome</keyword>
<dbReference type="OrthoDB" id="5585231at2759"/>
<gene>
    <name evidence="1" type="ORF">X777_01120</name>
</gene>
<evidence type="ECO:0000313" key="2">
    <source>
        <dbReference type="Proteomes" id="UP000053097"/>
    </source>
</evidence>